<keyword evidence="2" id="KW-0472">Membrane</keyword>
<name>A0A1R1LAY3_9MICC</name>
<evidence type="ECO:0000313" key="4">
    <source>
        <dbReference type="Proteomes" id="UP000187085"/>
    </source>
</evidence>
<dbReference type="RefSeq" id="WP_076703827.1">
    <property type="nucleotide sequence ID" value="NZ_MRDE01000050.1"/>
</dbReference>
<accession>A0A1R1LAY3</accession>
<dbReference type="OrthoDB" id="9868972at2"/>
<keyword evidence="2" id="KW-0812">Transmembrane</keyword>
<feature type="transmembrane region" description="Helical" evidence="2">
    <location>
        <begin position="293"/>
        <end position="318"/>
    </location>
</feature>
<feature type="region of interest" description="Disordered" evidence="1">
    <location>
        <begin position="77"/>
        <end position="114"/>
    </location>
</feature>
<gene>
    <name evidence="3" type="ORF">BKD30_07960</name>
</gene>
<feature type="compositionally biased region" description="Acidic residues" evidence="1">
    <location>
        <begin position="43"/>
        <end position="54"/>
    </location>
</feature>
<keyword evidence="2" id="KW-1133">Transmembrane helix</keyword>
<dbReference type="Proteomes" id="UP000187085">
    <property type="component" value="Unassembled WGS sequence"/>
</dbReference>
<feature type="compositionally biased region" description="Basic and acidic residues" evidence="1">
    <location>
        <begin position="103"/>
        <end position="114"/>
    </location>
</feature>
<evidence type="ECO:0000313" key="3">
    <source>
        <dbReference type="EMBL" id="OMH24694.1"/>
    </source>
</evidence>
<evidence type="ECO:0000256" key="1">
    <source>
        <dbReference type="SAM" id="MobiDB-lite"/>
    </source>
</evidence>
<feature type="compositionally biased region" description="Basic and acidic residues" evidence="1">
    <location>
        <begin position="28"/>
        <end position="42"/>
    </location>
</feature>
<feature type="region of interest" description="Disordered" evidence="1">
    <location>
        <begin position="1"/>
        <end position="60"/>
    </location>
</feature>
<reference evidence="3 4" key="1">
    <citation type="submission" date="2016-12" db="EMBL/GenBank/DDBJ databases">
        <title>Draft genome of Tersicoccus phoenicis 1P05MA.</title>
        <authorList>
            <person name="Nakajima Y."/>
            <person name="Yoshizawa S."/>
            <person name="Nakamura K."/>
            <person name="Ogura Y."/>
            <person name="Hayashi T."/>
            <person name="Kogure K."/>
        </authorList>
    </citation>
    <scope>NUCLEOTIDE SEQUENCE [LARGE SCALE GENOMIC DNA]</scope>
    <source>
        <strain evidence="3 4">1p05MA</strain>
    </source>
</reference>
<evidence type="ECO:0000256" key="2">
    <source>
        <dbReference type="SAM" id="Phobius"/>
    </source>
</evidence>
<dbReference type="EMBL" id="MRDE01000050">
    <property type="protein sequence ID" value="OMH24694.1"/>
    <property type="molecule type" value="Genomic_DNA"/>
</dbReference>
<sequence>MSDRFPAENPGPSDQPGPVQYATRRERRAAERAAEEAARQDGPDQDALEADDDGVAFGAGAALTREEYEARMAELTEQAGEHAVSLSRHGSSAVDSGGPHGPAHGEHLGAEHAGPEHVDPAIRAEQEALAARAAALNAAQRGTPAGPAITDSPVSFVPGPAVPVAEPHEAHNLGAVTPLRYEHDPAFDFPVIAPPTTSQVFLTWDPATGTVQPLQGTRLEDGASAGDIGASTEPGPATGWVPTAALLEAGATSTTTTPGAAAAEPAPVPVGAADAAGLDPLDARTARKGRRSWVGVLIGAAVVVVVGLAVLAVLLLAVPR</sequence>
<comment type="caution">
    <text evidence="3">The sequence shown here is derived from an EMBL/GenBank/DDBJ whole genome shotgun (WGS) entry which is preliminary data.</text>
</comment>
<organism evidence="3 4">
    <name type="scientific">Tersicoccus phoenicis</name>
    <dbReference type="NCBI Taxonomy" id="554083"/>
    <lineage>
        <taxon>Bacteria</taxon>
        <taxon>Bacillati</taxon>
        <taxon>Actinomycetota</taxon>
        <taxon>Actinomycetes</taxon>
        <taxon>Micrococcales</taxon>
        <taxon>Micrococcaceae</taxon>
        <taxon>Tersicoccus</taxon>
    </lineage>
</organism>
<dbReference type="STRING" id="554083.BKD30_07960"/>
<protein>
    <submittedName>
        <fullName evidence="3">Uncharacterized protein</fullName>
    </submittedName>
</protein>
<proteinExistence type="predicted"/>
<keyword evidence="4" id="KW-1185">Reference proteome</keyword>
<dbReference type="AlphaFoldDB" id="A0A1R1LAY3"/>